<evidence type="ECO:0000313" key="9">
    <source>
        <dbReference type="EMBL" id="GIG19964.1"/>
    </source>
</evidence>
<comment type="similarity">
    <text evidence="6">Belongs to the DNA polymerase HolA subunit family.</text>
</comment>
<evidence type="ECO:0000256" key="2">
    <source>
        <dbReference type="ARBA" id="ARBA00022679"/>
    </source>
</evidence>
<sequence>MAPAWTPCRSGGVGDVWQAERVPPARRAPSRASARPSGGLSWEEVGLAPVVLVAGAEGVLADRAVDRLVSLARAADAAVEVTRPDAAEYTTGMLGVVTSPSLFAEDRVVVVDGLERAGDELLADALAYLDAPPADAVLVLRHGGGQRGKKLLDAIRASGAPVVACDVVKSDADKSAFVVAELRRAGRRADAQAVRALVDAVGSDLRELASACAQLVADTSGLIGPDVVERYYGGRIEASGFRVADAAVAGQAGQAVALLRHAMATGVDPVPIVAALALKLRTMAKVAAVRGRGAGALRELGLAPWQTDRAVADLRRWTPEGLASAFAAVAQADAEVKGEGRDPQFAVERAVLRVAQAAGL</sequence>
<dbReference type="GO" id="GO:0009360">
    <property type="term" value="C:DNA polymerase III complex"/>
    <property type="evidence" value="ECO:0007669"/>
    <property type="project" value="TreeGrafter"/>
</dbReference>
<dbReference type="GO" id="GO:0003677">
    <property type="term" value="F:DNA binding"/>
    <property type="evidence" value="ECO:0007669"/>
    <property type="project" value="UniProtKB-KW"/>
</dbReference>
<dbReference type="GO" id="GO:0003887">
    <property type="term" value="F:DNA-directed DNA polymerase activity"/>
    <property type="evidence" value="ECO:0007669"/>
    <property type="project" value="UniProtKB-KW"/>
</dbReference>
<dbReference type="PANTHER" id="PTHR34388">
    <property type="entry name" value="DNA POLYMERASE III SUBUNIT DELTA"/>
    <property type="match status" value="1"/>
</dbReference>
<evidence type="ECO:0000256" key="3">
    <source>
        <dbReference type="ARBA" id="ARBA00022695"/>
    </source>
</evidence>
<keyword evidence="3" id="KW-0548">Nucleotidyltransferase</keyword>
<protein>
    <recommendedName>
        <fullName evidence="1">DNA-directed DNA polymerase</fullName>
        <ecNumber evidence="1">2.7.7.7</ecNumber>
    </recommendedName>
</protein>
<organism evidence="9 10">
    <name type="scientific">Cellulomonas chitinilytica</name>
    <dbReference type="NCBI Taxonomy" id="398759"/>
    <lineage>
        <taxon>Bacteria</taxon>
        <taxon>Bacillati</taxon>
        <taxon>Actinomycetota</taxon>
        <taxon>Actinomycetes</taxon>
        <taxon>Micrococcales</taxon>
        <taxon>Cellulomonadaceae</taxon>
        <taxon>Cellulomonas</taxon>
    </lineage>
</organism>
<evidence type="ECO:0000256" key="4">
    <source>
        <dbReference type="ARBA" id="ARBA00022705"/>
    </source>
</evidence>
<dbReference type="InterPro" id="IPR005790">
    <property type="entry name" value="DNA_polIII_delta"/>
</dbReference>
<dbReference type="EC" id="2.7.7.7" evidence="1"/>
<dbReference type="Gene3D" id="3.40.50.300">
    <property type="entry name" value="P-loop containing nucleotide triphosphate hydrolases"/>
    <property type="match status" value="1"/>
</dbReference>
<evidence type="ECO:0000256" key="7">
    <source>
        <dbReference type="ARBA" id="ARBA00049244"/>
    </source>
</evidence>
<dbReference type="EMBL" id="BONK01000002">
    <property type="protein sequence ID" value="GIG19964.1"/>
    <property type="molecule type" value="Genomic_DNA"/>
</dbReference>
<dbReference type="InterPro" id="IPR027417">
    <property type="entry name" value="P-loop_NTPase"/>
</dbReference>
<keyword evidence="10" id="KW-1185">Reference proteome</keyword>
<comment type="caution">
    <text evidence="9">The sequence shown here is derived from an EMBL/GenBank/DDBJ whole genome shotgun (WGS) entry which is preliminary data.</text>
</comment>
<dbReference type="NCBIfam" id="TIGR01128">
    <property type="entry name" value="holA"/>
    <property type="match status" value="1"/>
</dbReference>
<dbReference type="Gene3D" id="1.20.272.10">
    <property type="match status" value="1"/>
</dbReference>
<dbReference type="Proteomes" id="UP000632740">
    <property type="component" value="Unassembled WGS sequence"/>
</dbReference>
<evidence type="ECO:0000256" key="6">
    <source>
        <dbReference type="ARBA" id="ARBA00034754"/>
    </source>
</evidence>
<dbReference type="InterPro" id="IPR008921">
    <property type="entry name" value="DNA_pol3_clamp-load_cplx_C"/>
</dbReference>
<dbReference type="GO" id="GO:0006261">
    <property type="term" value="P:DNA-templated DNA replication"/>
    <property type="evidence" value="ECO:0007669"/>
    <property type="project" value="TreeGrafter"/>
</dbReference>
<dbReference type="Pfam" id="PF21694">
    <property type="entry name" value="DNA_pol3_delta_C"/>
    <property type="match status" value="1"/>
</dbReference>
<dbReference type="InterPro" id="IPR048466">
    <property type="entry name" value="DNA_pol3_delta-like_C"/>
</dbReference>
<dbReference type="SUPFAM" id="SSF48019">
    <property type="entry name" value="post-AAA+ oligomerization domain-like"/>
    <property type="match status" value="1"/>
</dbReference>
<accession>A0A919P2L5</accession>
<evidence type="ECO:0000256" key="1">
    <source>
        <dbReference type="ARBA" id="ARBA00012417"/>
    </source>
</evidence>
<keyword evidence="4" id="KW-0235">DNA replication</keyword>
<comment type="catalytic activity">
    <reaction evidence="7">
        <text>DNA(n) + a 2'-deoxyribonucleoside 5'-triphosphate = DNA(n+1) + diphosphate</text>
        <dbReference type="Rhea" id="RHEA:22508"/>
        <dbReference type="Rhea" id="RHEA-COMP:17339"/>
        <dbReference type="Rhea" id="RHEA-COMP:17340"/>
        <dbReference type="ChEBI" id="CHEBI:33019"/>
        <dbReference type="ChEBI" id="CHEBI:61560"/>
        <dbReference type="ChEBI" id="CHEBI:173112"/>
        <dbReference type="EC" id="2.7.7.7"/>
    </reaction>
</comment>
<feature type="domain" description="DNA polymerase III delta subunit-like C-terminal" evidence="8">
    <location>
        <begin position="239"/>
        <end position="353"/>
    </location>
</feature>
<name>A0A919P2L5_9CELL</name>
<dbReference type="AlphaFoldDB" id="A0A919P2L5"/>
<proteinExistence type="inferred from homology"/>
<evidence type="ECO:0000256" key="5">
    <source>
        <dbReference type="ARBA" id="ARBA00022932"/>
    </source>
</evidence>
<keyword evidence="2" id="KW-0808">Transferase</keyword>
<evidence type="ECO:0000259" key="8">
    <source>
        <dbReference type="Pfam" id="PF21694"/>
    </source>
</evidence>
<dbReference type="PANTHER" id="PTHR34388:SF1">
    <property type="entry name" value="DNA POLYMERASE III SUBUNIT DELTA"/>
    <property type="match status" value="1"/>
</dbReference>
<reference evidence="9" key="1">
    <citation type="submission" date="2021-01" db="EMBL/GenBank/DDBJ databases">
        <title>Whole genome shotgun sequence of Cellulomonas chitinilytica NBRC 110799.</title>
        <authorList>
            <person name="Komaki H."/>
            <person name="Tamura T."/>
        </authorList>
    </citation>
    <scope>NUCLEOTIDE SEQUENCE</scope>
    <source>
        <strain evidence="9">NBRC 110799</strain>
    </source>
</reference>
<keyword evidence="9" id="KW-0238">DNA-binding</keyword>
<keyword evidence="5" id="KW-0239">DNA-directed DNA polymerase</keyword>
<gene>
    <name evidence="9" type="ORF">Cch01nite_06880</name>
</gene>
<dbReference type="SUPFAM" id="SSF52540">
    <property type="entry name" value="P-loop containing nucleoside triphosphate hydrolases"/>
    <property type="match status" value="1"/>
</dbReference>
<evidence type="ECO:0000313" key="10">
    <source>
        <dbReference type="Proteomes" id="UP000632740"/>
    </source>
</evidence>